<organism evidence="12 13">
    <name type="scientific">Dendrobium nobile</name>
    <name type="common">Orchid</name>
    <dbReference type="NCBI Taxonomy" id="94219"/>
    <lineage>
        <taxon>Eukaryota</taxon>
        <taxon>Viridiplantae</taxon>
        <taxon>Streptophyta</taxon>
        <taxon>Embryophyta</taxon>
        <taxon>Tracheophyta</taxon>
        <taxon>Spermatophyta</taxon>
        <taxon>Magnoliopsida</taxon>
        <taxon>Liliopsida</taxon>
        <taxon>Asparagales</taxon>
        <taxon>Orchidaceae</taxon>
        <taxon>Epidendroideae</taxon>
        <taxon>Malaxideae</taxon>
        <taxon>Dendrobiinae</taxon>
        <taxon>Dendrobium</taxon>
    </lineage>
</organism>
<dbReference type="InterPro" id="IPR011124">
    <property type="entry name" value="Znf_CW"/>
</dbReference>
<dbReference type="EMBL" id="JAGYWB010000019">
    <property type="protein sequence ID" value="KAI0489446.1"/>
    <property type="molecule type" value="Genomic_DNA"/>
</dbReference>
<evidence type="ECO:0000259" key="10">
    <source>
        <dbReference type="PROSITE" id="PS50982"/>
    </source>
</evidence>
<dbReference type="PROSITE" id="PS50982">
    <property type="entry name" value="MBD"/>
    <property type="match status" value="1"/>
</dbReference>
<evidence type="ECO:0000256" key="3">
    <source>
        <dbReference type="ARBA" id="ARBA00022771"/>
    </source>
</evidence>
<dbReference type="Gene3D" id="3.30.890.10">
    <property type="entry name" value="Methyl-cpg-binding Protein 2, Chain A"/>
    <property type="match status" value="1"/>
</dbReference>
<evidence type="ECO:0000313" key="12">
    <source>
        <dbReference type="EMBL" id="KAI0489446.1"/>
    </source>
</evidence>
<dbReference type="SMR" id="A0A8T3A537"/>
<dbReference type="Pfam" id="PF07496">
    <property type="entry name" value="zf-CW"/>
    <property type="match status" value="1"/>
</dbReference>
<protein>
    <submittedName>
        <fullName evidence="12">Uncharacterized protein</fullName>
    </submittedName>
</protein>
<evidence type="ECO:0000256" key="8">
    <source>
        <dbReference type="ARBA" id="ARBA00023242"/>
    </source>
</evidence>
<dbReference type="GO" id="GO:0005634">
    <property type="term" value="C:nucleus"/>
    <property type="evidence" value="ECO:0007669"/>
    <property type="project" value="UniProtKB-SubCell"/>
</dbReference>
<evidence type="ECO:0000259" key="11">
    <source>
        <dbReference type="PROSITE" id="PS51050"/>
    </source>
</evidence>
<feature type="domain" description="CW-type" evidence="11">
    <location>
        <begin position="8"/>
        <end position="63"/>
    </location>
</feature>
<keyword evidence="3" id="KW-0863">Zinc-finger</keyword>
<evidence type="ECO:0000256" key="6">
    <source>
        <dbReference type="ARBA" id="ARBA00023125"/>
    </source>
</evidence>
<dbReference type="SMART" id="SM00391">
    <property type="entry name" value="MBD"/>
    <property type="match status" value="1"/>
</dbReference>
<dbReference type="Proteomes" id="UP000829196">
    <property type="component" value="Unassembled WGS sequence"/>
</dbReference>
<dbReference type="PROSITE" id="PS51050">
    <property type="entry name" value="ZF_CW"/>
    <property type="match status" value="1"/>
</dbReference>
<keyword evidence="4" id="KW-0862">Zinc</keyword>
<reference evidence="12" key="1">
    <citation type="journal article" date="2022" name="Front. Genet.">
        <title>Chromosome-Scale Assembly of the Dendrobium nobile Genome Provides Insights Into the Molecular Mechanism of the Biosynthesis of the Medicinal Active Ingredient of Dendrobium.</title>
        <authorList>
            <person name="Xu Q."/>
            <person name="Niu S.-C."/>
            <person name="Li K.-L."/>
            <person name="Zheng P.-J."/>
            <person name="Zhang X.-J."/>
            <person name="Jia Y."/>
            <person name="Liu Y."/>
            <person name="Niu Y.-X."/>
            <person name="Yu L.-H."/>
            <person name="Chen D.-F."/>
            <person name="Zhang G.-Q."/>
        </authorList>
    </citation>
    <scope>NUCLEOTIDE SEQUENCE</scope>
    <source>
        <tissue evidence="12">Leaf</tissue>
    </source>
</reference>
<dbReference type="SUPFAM" id="SSF54171">
    <property type="entry name" value="DNA-binding domain"/>
    <property type="match status" value="1"/>
</dbReference>
<evidence type="ECO:0000256" key="7">
    <source>
        <dbReference type="ARBA" id="ARBA00023163"/>
    </source>
</evidence>
<evidence type="ECO:0000256" key="5">
    <source>
        <dbReference type="ARBA" id="ARBA00023015"/>
    </source>
</evidence>
<dbReference type="GO" id="GO:0003677">
    <property type="term" value="F:DNA binding"/>
    <property type="evidence" value="ECO:0007669"/>
    <property type="project" value="UniProtKB-KW"/>
</dbReference>
<dbReference type="PANTHER" id="PTHR12396:SF10">
    <property type="entry name" value="METHYL-CPG-BINDING DOMAIN-CONTAINING PROTEIN 1-RELATED"/>
    <property type="match status" value="1"/>
</dbReference>
<dbReference type="AlphaFoldDB" id="A0A8T3A537"/>
<dbReference type="GO" id="GO:0008270">
    <property type="term" value="F:zinc ion binding"/>
    <property type="evidence" value="ECO:0007669"/>
    <property type="project" value="UniProtKB-KW"/>
</dbReference>
<keyword evidence="13" id="KW-1185">Reference proteome</keyword>
<comment type="subcellular location">
    <subcellularLocation>
        <location evidence="1">Nucleus</location>
    </subcellularLocation>
</comment>
<feature type="region of interest" description="Disordered" evidence="9">
    <location>
        <begin position="144"/>
        <end position="166"/>
    </location>
</feature>
<dbReference type="InterPro" id="IPR001739">
    <property type="entry name" value="Methyl_CpG_DNA-bd"/>
</dbReference>
<sequence length="166" mass="19478">MDKSKIPKDSIGAFAVQCEKCFKWRLVPTKEEYETIRDTFIEDPWCCEKRPNVTCDDPGDIEYDTSRLWIIDKPNIPKPPPDTERILIMRRDLSKLDVSYIMPNGKRLRSSVEIEKFLDAYPEYRDKISVEKFAFTPPKILEDMVPRNSEGRNSSRTKKLKTVEDD</sequence>
<keyword evidence="7" id="KW-0804">Transcription</keyword>
<evidence type="ECO:0000256" key="1">
    <source>
        <dbReference type="ARBA" id="ARBA00004123"/>
    </source>
</evidence>
<dbReference type="InterPro" id="IPR016177">
    <property type="entry name" value="DNA-bd_dom_sf"/>
</dbReference>
<comment type="caution">
    <text evidence="12">The sequence shown here is derived from an EMBL/GenBank/DDBJ whole genome shotgun (WGS) entry which is preliminary data.</text>
</comment>
<dbReference type="Gene3D" id="3.30.40.100">
    <property type="match status" value="1"/>
</dbReference>
<gene>
    <name evidence="12" type="ORF">KFK09_029289</name>
</gene>
<evidence type="ECO:0000256" key="4">
    <source>
        <dbReference type="ARBA" id="ARBA00022833"/>
    </source>
</evidence>
<dbReference type="OrthoDB" id="10072024at2759"/>
<dbReference type="Pfam" id="PF01429">
    <property type="entry name" value="MBD"/>
    <property type="match status" value="1"/>
</dbReference>
<feature type="domain" description="MBD" evidence="10">
    <location>
        <begin position="69"/>
        <end position="140"/>
    </location>
</feature>
<evidence type="ECO:0000256" key="9">
    <source>
        <dbReference type="SAM" id="MobiDB-lite"/>
    </source>
</evidence>
<accession>A0A8T3A537</accession>
<proteinExistence type="predicted"/>
<evidence type="ECO:0000313" key="13">
    <source>
        <dbReference type="Proteomes" id="UP000829196"/>
    </source>
</evidence>
<keyword evidence="5" id="KW-0805">Transcription regulation</keyword>
<keyword evidence="2" id="KW-0479">Metal-binding</keyword>
<evidence type="ECO:0000256" key="2">
    <source>
        <dbReference type="ARBA" id="ARBA00022723"/>
    </source>
</evidence>
<dbReference type="PANTHER" id="PTHR12396">
    <property type="entry name" value="METHYL-CPG BINDING PROTEIN, MBD"/>
    <property type="match status" value="1"/>
</dbReference>
<keyword evidence="8" id="KW-0539">Nucleus</keyword>
<name>A0A8T3A537_DENNO</name>
<keyword evidence="6" id="KW-0238">DNA-binding</keyword>